<keyword evidence="2" id="KW-0805">Transcription regulation</keyword>
<dbReference type="PANTHER" id="PTHR46621:SF1">
    <property type="entry name" value="SNRNA-ACTIVATING PROTEIN COMPLEX SUBUNIT 4"/>
    <property type="match status" value="1"/>
</dbReference>
<feature type="domain" description="Myb-like" evidence="7">
    <location>
        <begin position="9"/>
        <end position="60"/>
    </location>
</feature>
<dbReference type="GO" id="GO:0042795">
    <property type="term" value="P:snRNA transcription by RNA polymerase II"/>
    <property type="evidence" value="ECO:0007669"/>
    <property type="project" value="TreeGrafter"/>
</dbReference>
<dbReference type="PROSITE" id="PS50090">
    <property type="entry name" value="MYB_LIKE"/>
    <property type="match status" value="2"/>
</dbReference>
<keyword evidence="5" id="KW-0539">Nucleus</keyword>
<dbReference type="GO" id="GO:0005634">
    <property type="term" value="C:nucleus"/>
    <property type="evidence" value="ECO:0007669"/>
    <property type="project" value="UniProtKB-SubCell"/>
</dbReference>
<feature type="compositionally biased region" description="Basic residues" evidence="6">
    <location>
        <begin position="427"/>
        <end position="441"/>
    </location>
</feature>
<accession>A0AAQ4DK02</accession>
<dbReference type="InterPro" id="IPR051575">
    <property type="entry name" value="Myb-like_DNA-bd"/>
</dbReference>
<keyword evidence="3" id="KW-0238">DNA-binding</keyword>
<evidence type="ECO:0000313" key="9">
    <source>
        <dbReference type="EMBL" id="KAK8762792.1"/>
    </source>
</evidence>
<organism evidence="9 10">
    <name type="scientific">Amblyomma americanum</name>
    <name type="common">Lone star tick</name>
    <dbReference type="NCBI Taxonomy" id="6943"/>
    <lineage>
        <taxon>Eukaryota</taxon>
        <taxon>Metazoa</taxon>
        <taxon>Ecdysozoa</taxon>
        <taxon>Arthropoda</taxon>
        <taxon>Chelicerata</taxon>
        <taxon>Arachnida</taxon>
        <taxon>Acari</taxon>
        <taxon>Parasitiformes</taxon>
        <taxon>Ixodida</taxon>
        <taxon>Ixodoidea</taxon>
        <taxon>Ixodidae</taxon>
        <taxon>Amblyomminae</taxon>
        <taxon>Amblyomma</taxon>
    </lineage>
</organism>
<feature type="domain" description="HTH myb-type" evidence="8">
    <location>
        <begin position="67"/>
        <end position="116"/>
    </location>
</feature>
<evidence type="ECO:0000256" key="3">
    <source>
        <dbReference type="ARBA" id="ARBA00023125"/>
    </source>
</evidence>
<protein>
    <submittedName>
        <fullName evidence="9">Uncharacterized protein</fullName>
    </submittedName>
</protein>
<keyword evidence="10" id="KW-1185">Reference proteome</keyword>
<feature type="compositionally biased region" description="Acidic residues" evidence="6">
    <location>
        <begin position="471"/>
        <end position="487"/>
    </location>
</feature>
<dbReference type="GO" id="GO:0019185">
    <property type="term" value="C:snRNA-activating protein complex"/>
    <property type="evidence" value="ECO:0007669"/>
    <property type="project" value="TreeGrafter"/>
</dbReference>
<feature type="compositionally biased region" description="Low complexity" evidence="6">
    <location>
        <begin position="454"/>
        <end position="464"/>
    </location>
</feature>
<dbReference type="InterPro" id="IPR001005">
    <property type="entry name" value="SANT/Myb"/>
</dbReference>
<comment type="caution">
    <text evidence="9">The sequence shown here is derived from an EMBL/GenBank/DDBJ whole genome shotgun (WGS) entry which is preliminary data.</text>
</comment>
<dbReference type="PANTHER" id="PTHR46621">
    <property type="entry name" value="SNRNA-ACTIVATING PROTEIN COMPLEX SUBUNIT 4"/>
    <property type="match status" value="1"/>
</dbReference>
<name>A0AAQ4DK02_AMBAM</name>
<dbReference type="EMBL" id="JARKHS020029778">
    <property type="protein sequence ID" value="KAK8762792.1"/>
    <property type="molecule type" value="Genomic_DNA"/>
</dbReference>
<feature type="domain" description="Myb-like" evidence="7">
    <location>
        <begin position="67"/>
        <end position="112"/>
    </location>
</feature>
<evidence type="ECO:0000259" key="7">
    <source>
        <dbReference type="PROSITE" id="PS50090"/>
    </source>
</evidence>
<comment type="subcellular location">
    <subcellularLocation>
        <location evidence="1">Nucleus</location>
    </subcellularLocation>
</comment>
<evidence type="ECO:0000256" key="6">
    <source>
        <dbReference type="SAM" id="MobiDB-lite"/>
    </source>
</evidence>
<proteinExistence type="predicted"/>
<evidence type="ECO:0000256" key="1">
    <source>
        <dbReference type="ARBA" id="ARBA00004123"/>
    </source>
</evidence>
<dbReference type="GO" id="GO:0042796">
    <property type="term" value="P:snRNA transcription by RNA polymerase III"/>
    <property type="evidence" value="ECO:0007669"/>
    <property type="project" value="TreeGrafter"/>
</dbReference>
<dbReference type="InterPro" id="IPR017930">
    <property type="entry name" value="Myb_dom"/>
</dbReference>
<feature type="domain" description="HTH myb-type" evidence="8">
    <location>
        <begin position="9"/>
        <end position="64"/>
    </location>
</feature>
<dbReference type="GO" id="GO:0001006">
    <property type="term" value="F:RNA polymerase III type 3 promoter sequence-specific DNA binding"/>
    <property type="evidence" value="ECO:0007669"/>
    <property type="project" value="TreeGrafter"/>
</dbReference>
<keyword evidence="4" id="KW-0804">Transcription</keyword>
<evidence type="ECO:0000259" key="8">
    <source>
        <dbReference type="PROSITE" id="PS51294"/>
    </source>
</evidence>
<evidence type="ECO:0000313" key="10">
    <source>
        <dbReference type="Proteomes" id="UP001321473"/>
    </source>
</evidence>
<reference evidence="9 10" key="1">
    <citation type="journal article" date="2023" name="Arcadia Sci">
        <title>De novo assembly of a long-read Amblyomma americanum tick genome.</title>
        <authorList>
            <person name="Chou S."/>
            <person name="Poskanzer K.E."/>
            <person name="Rollins M."/>
            <person name="Thuy-Boun P.S."/>
        </authorList>
    </citation>
    <scope>NUCLEOTIDE SEQUENCE [LARGE SCALE GENOMIC DNA]</scope>
    <source>
        <strain evidence="9">F_SG_1</strain>
        <tissue evidence="9">Salivary glands</tissue>
    </source>
</reference>
<dbReference type="Pfam" id="PF00249">
    <property type="entry name" value="Myb_DNA-binding"/>
    <property type="match status" value="2"/>
</dbReference>
<dbReference type="Gene3D" id="1.10.10.60">
    <property type="entry name" value="Homeodomain-like"/>
    <property type="match status" value="2"/>
</dbReference>
<evidence type="ECO:0000256" key="4">
    <source>
        <dbReference type="ARBA" id="ARBA00023163"/>
    </source>
</evidence>
<gene>
    <name evidence="9" type="ORF">V5799_025941</name>
</gene>
<evidence type="ECO:0000256" key="2">
    <source>
        <dbReference type="ARBA" id="ARBA00023015"/>
    </source>
</evidence>
<dbReference type="PROSITE" id="PS51294">
    <property type="entry name" value="HTH_MYB"/>
    <property type="match status" value="2"/>
</dbReference>
<evidence type="ECO:0000256" key="5">
    <source>
        <dbReference type="ARBA" id="ARBA00023242"/>
    </source>
</evidence>
<dbReference type="CDD" id="cd00167">
    <property type="entry name" value="SANT"/>
    <property type="match status" value="2"/>
</dbReference>
<dbReference type="GO" id="GO:0000978">
    <property type="term" value="F:RNA polymerase II cis-regulatory region sequence-specific DNA binding"/>
    <property type="evidence" value="ECO:0007669"/>
    <property type="project" value="TreeGrafter"/>
</dbReference>
<feature type="region of interest" description="Disordered" evidence="6">
    <location>
        <begin position="425"/>
        <end position="517"/>
    </location>
</feature>
<dbReference type="SUPFAM" id="SSF46689">
    <property type="entry name" value="Homeodomain-like"/>
    <property type="match status" value="2"/>
</dbReference>
<sequence length="517" mass="58877">MNRYYRSMDPHIVRGRWAAEEDMMLLIAINIYGSEGWSKVATLLPGRTKHQCRERYMNSFACDIISGPYTPSEDKALVELVDKHGLGCWAQVAKGMPWRTSNSVLTRYRRLSRMVGKDKVTAADLEKIYAKPDSMVTERPRMQTPAIARRMDVFRRICRMINTSTQREVALKLVKGDNETVDRETCLRLYRRLLHKFQSGRWSHHMPTLARSLNRAIAQYAQPLYRPVWRNMAAYEHEEWQAVTNILHDVHNLERSPGDPKIEQMDTVPFFEEFLCTSVLGVPANFQPGTSHQLPLLAPCETTMATFGRLVDRFADGDVEKCWSFLLDFESFPELSAALDAVNVENIRCTDCTSRALLEDELPSVASRELALYLDQLACRRCVLLRETRRNYDVLRSRFLSYFFWPLLLDEQNVAETVMLPPETRSKGRKVRRVRHKQKKPWVKEAWAQRRRQAAQAAAAAESQGGQGDASGEEAVAEDNDGEDDEAMPSTSQGEGSDGNMAVDEGSGDETTPSTSQ</sequence>
<dbReference type="InterPro" id="IPR009057">
    <property type="entry name" value="Homeodomain-like_sf"/>
</dbReference>
<dbReference type="Proteomes" id="UP001321473">
    <property type="component" value="Unassembled WGS sequence"/>
</dbReference>
<dbReference type="AlphaFoldDB" id="A0AAQ4DK02"/>
<dbReference type="SMART" id="SM00717">
    <property type="entry name" value="SANT"/>
    <property type="match status" value="2"/>
</dbReference>